<feature type="region of interest" description="Disordered" evidence="1">
    <location>
        <begin position="1"/>
        <end position="26"/>
    </location>
</feature>
<dbReference type="EMBL" id="CADEBD010000286">
    <property type="protein sequence ID" value="CAB3229532.1"/>
    <property type="molecule type" value="Genomic_DNA"/>
</dbReference>
<feature type="compositionally biased region" description="Polar residues" evidence="1">
    <location>
        <begin position="1"/>
        <end position="10"/>
    </location>
</feature>
<dbReference type="Proteomes" id="UP000494256">
    <property type="component" value="Unassembled WGS sequence"/>
</dbReference>
<dbReference type="AlphaFoldDB" id="A0A8S0ZB36"/>
<comment type="caution">
    <text evidence="2">The sequence shown here is derived from an EMBL/GenBank/DDBJ whole genome shotgun (WGS) entry which is preliminary data.</text>
</comment>
<dbReference type="OrthoDB" id="6512918at2759"/>
<gene>
    <name evidence="2" type="ORF">APLA_LOCUS4136</name>
</gene>
<evidence type="ECO:0000256" key="1">
    <source>
        <dbReference type="SAM" id="MobiDB-lite"/>
    </source>
</evidence>
<organism evidence="2 3">
    <name type="scientific">Arctia plantaginis</name>
    <name type="common">Wood tiger moth</name>
    <name type="synonym">Phalaena plantaginis</name>
    <dbReference type="NCBI Taxonomy" id="874455"/>
    <lineage>
        <taxon>Eukaryota</taxon>
        <taxon>Metazoa</taxon>
        <taxon>Ecdysozoa</taxon>
        <taxon>Arthropoda</taxon>
        <taxon>Hexapoda</taxon>
        <taxon>Insecta</taxon>
        <taxon>Pterygota</taxon>
        <taxon>Neoptera</taxon>
        <taxon>Endopterygota</taxon>
        <taxon>Lepidoptera</taxon>
        <taxon>Glossata</taxon>
        <taxon>Ditrysia</taxon>
        <taxon>Noctuoidea</taxon>
        <taxon>Erebidae</taxon>
        <taxon>Arctiinae</taxon>
        <taxon>Arctia</taxon>
    </lineage>
</organism>
<protein>
    <submittedName>
        <fullName evidence="2">Uncharacterized protein</fullName>
    </submittedName>
</protein>
<reference evidence="2 3" key="1">
    <citation type="submission" date="2020-04" db="EMBL/GenBank/DDBJ databases">
        <authorList>
            <person name="Wallbank WR R."/>
            <person name="Pardo Diaz C."/>
            <person name="Kozak K."/>
            <person name="Martin S."/>
            <person name="Jiggins C."/>
            <person name="Moest M."/>
            <person name="Warren A I."/>
            <person name="Byers J.R.P. K."/>
            <person name="Montejo-Kovacevich G."/>
            <person name="Yen C E."/>
        </authorList>
    </citation>
    <scope>NUCLEOTIDE SEQUENCE [LARGE SCALE GENOMIC DNA]</scope>
</reference>
<evidence type="ECO:0000313" key="2">
    <source>
        <dbReference type="EMBL" id="CAB3229532.1"/>
    </source>
</evidence>
<accession>A0A8S0ZB36</accession>
<proteinExistence type="predicted"/>
<sequence length="166" mass="19666">MWALSNQSGIPNLAEPRPLQTQTERQHHFESFLDALPKMESHYCRANFTRTYLEPNWSTLTELYSFYQKQAAEDNTKHFSWTHFSQELKKRNMTLFQNRKDQCDTCFAFTQSRVDQSSYDSPILRKTMGRQEKSNDKRLAELDNTMKVYCKTKCIQSILQDQTKTS</sequence>
<name>A0A8S0ZB36_ARCPL</name>
<evidence type="ECO:0000313" key="3">
    <source>
        <dbReference type="Proteomes" id="UP000494256"/>
    </source>
</evidence>